<feature type="compositionally biased region" description="Pro residues" evidence="12">
    <location>
        <begin position="28"/>
        <end position="44"/>
    </location>
</feature>
<feature type="domain" description="Importin subunit beta-1/Transportin-1-like TPR repeats" evidence="13">
    <location>
        <begin position="1299"/>
        <end position="1474"/>
    </location>
</feature>
<dbReference type="InterPro" id="IPR058584">
    <property type="entry name" value="IMB1_TNPO1-like_TPR"/>
</dbReference>
<organism evidence="14 15">
    <name type="scientific">Macrostomum lignano</name>
    <dbReference type="NCBI Taxonomy" id="282301"/>
    <lineage>
        <taxon>Eukaryota</taxon>
        <taxon>Metazoa</taxon>
        <taxon>Spiralia</taxon>
        <taxon>Lophotrochozoa</taxon>
        <taxon>Platyhelminthes</taxon>
        <taxon>Rhabditophora</taxon>
        <taxon>Macrostomorpha</taxon>
        <taxon>Macrostomida</taxon>
        <taxon>Macrostomidae</taxon>
        <taxon>Macrostomum</taxon>
    </lineage>
</organism>
<dbReference type="Pfam" id="PF13513">
    <property type="entry name" value="HEAT_EZ"/>
    <property type="match status" value="1"/>
</dbReference>
<dbReference type="InterPro" id="IPR040122">
    <property type="entry name" value="Importin_beta"/>
</dbReference>
<dbReference type="Pfam" id="PF25574">
    <property type="entry name" value="TPR_IMB1"/>
    <property type="match status" value="1"/>
</dbReference>
<reference evidence="15" key="1">
    <citation type="submission" date="2016-11" db="UniProtKB">
        <authorList>
            <consortium name="WormBaseParasite"/>
        </authorList>
    </citation>
    <scope>IDENTIFICATION</scope>
</reference>
<dbReference type="GO" id="GO:0031981">
    <property type="term" value="C:nuclear lumen"/>
    <property type="evidence" value="ECO:0007669"/>
    <property type="project" value="UniProtKB-ARBA"/>
</dbReference>
<evidence type="ECO:0000256" key="3">
    <source>
        <dbReference type="ARBA" id="ARBA00022448"/>
    </source>
</evidence>
<dbReference type="PANTHER" id="PTHR10527">
    <property type="entry name" value="IMPORTIN BETA"/>
    <property type="match status" value="1"/>
</dbReference>
<evidence type="ECO:0000313" key="14">
    <source>
        <dbReference type="Proteomes" id="UP000095280"/>
    </source>
</evidence>
<dbReference type="InterPro" id="IPR016024">
    <property type="entry name" value="ARM-type_fold"/>
</dbReference>
<evidence type="ECO:0000256" key="11">
    <source>
        <dbReference type="ARBA" id="ARBA00080641"/>
    </source>
</evidence>
<evidence type="ECO:0000256" key="9">
    <source>
        <dbReference type="ARBA" id="ARBA00067327"/>
    </source>
</evidence>
<keyword evidence="5" id="KW-0677">Repeat</keyword>
<evidence type="ECO:0000256" key="7">
    <source>
        <dbReference type="ARBA" id="ARBA00023242"/>
    </source>
</evidence>
<dbReference type="GO" id="GO:0005737">
    <property type="term" value="C:cytoplasm"/>
    <property type="evidence" value="ECO:0007669"/>
    <property type="project" value="UniProtKB-SubCell"/>
</dbReference>
<dbReference type="InterPro" id="IPR011989">
    <property type="entry name" value="ARM-like"/>
</dbReference>
<evidence type="ECO:0000256" key="10">
    <source>
        <dbReference type="ARBA" id="ARBA00076938"/>
    </source>
</evidence>
<evidence type="ECO:0000259" key="13">
    <source>
        <dbReference type="Pfam" id="PF25574"/>
    </source>
</evidence>
<keyword evidence="14" id="KW-1185">Reference proteome</keyword>
<evidence type="ECO:0000256" key="12">
    <source>
        <dbReference type="SAM" id="MobiDB-lite"/>
    </source>
</evidence>
<proteinExistence type="inferred from homology"/>
<evidence type="ECO:0000256" key="2">
    <source>
        <dbReference type="ARBA" id="ARBA00004496"/>
    </source>
</evidence>
<dbReference type="FunFam" id="1.25.10.10:FF:000028">
    <property type="entry name" value="Transportin-1 isoform 1"/>
    <property type="match status" value="1"/>
</dbReference>
<evidence type="ECO:0000313" key="15">
    <source>
        <dbReference type="WBParaSite" id="maker-uti_cns_0016183-snap-gene-0.3-mRNA-1"/>
    </source>
</evidence>
<evidence type="ECO:0000256" key="8">
    <source>
        <dbReference type="ARBA" id="ARBA00038423"/>
    </source>
</evidence>
<keyword evidence="4" id="KW-0963">Cytoplasm</keyword>
<evidence type="ECO:0000256" key="1">
    <source>
        <dbReference type="ARBA" id="ARBA00004123"/>
    </source>
</evidence>
<dbReference type="Proteomes" id="UP000095280">
    <property type="component" value="Unplaced"/>
</dbReference>
<comment type="subcellular location">
    <subcellularLocation>
        <location evidence="2">Cytoplasm</location>
    </subcellularLocation>
    <subcellularLocation>
        <location evidence="1">Nucleus</location>
    </subcellularLocation>
</comment>
<evidence type="ECO:0000256" key="4">
    <source>
        <dbReference type="ARBA" id="ARBA00022490"/>
    </source>
</evidence>
<dbReference type="WBParaSite" id="maker-uti_cns_0016183-snap-gene-0.3-mRNA-1">
    <property type="protein sequence ID" value="maker-uti_cns_0016183-snap-gene-0.3-mRNA-1"/>
    <property type="gene ID" value="maker-uti_cns_0016183-snap-gene-0.3"/>
</dbReference>
<comment type="similarity">
    <text evidence="8">Belongs to the importin beta family. Importin beta-2 subfamily.</text>
</comment>
<evidence type="ECO:0000256" key="6">
    <source>
        <dbReference type="ARBA" id="ARBA00022927"/>
    </source>
</evidence>
<name>A0A1I8IT91_9PLAT</name>
<dbReference type="Gene3D" id="1.25.10.10">
    <property type="entry name" value="Leucine-rich Repeat Variant"/>
    <property type="match status" value="2"/>
</dbReference>
<feature type="region of interest" description="Disordered" evidence="12">
    <location>
        <begin position="15"/>
        <end position="49"/>
    </location>
</feature>
<keyword evidence="7" id="KW-0539">Nucleus</keyword>
<keyword evidence="3" id="KW-0813">Transport</keyword>
<accession>A0A1I8IT91</accession>
<keyword evidence="6" id="KW-0653">Protein transport</keyword>
<protein>
    <recommendedName>
        <fullName evidence="9">Transportin-1</fullName>
    </recommendedName>
    <alternativeName>
        <fullName evidence="10">Importin beta-2</fullName>
    </alternativeName>
    <alternativeName>
        <fullName evidence="11">Karyopherin beta-2</fullName>
    </alternativeName>
</protein>
<dbReference type="SUPFAM" id="SSF48371">
    <property type="entry name" value="ARM repeat"/>
    <property type="match status" value="1"/>
</dbReference>
<evidence type="ECO:0000256" key="5">
    <source>
        <dbReference type="ARBA" id="ARBA00022737"/>
    </source>
</evidence>
<sequence length="1558" mass="169363">MLLITERLRLGFSSRCDSEATDDALELPSPPPPPPASPGPPPPPEEVDDATLTSDWWCAKAQPVSFSRCFLKKLNRPKEPRRRHGDGVFDGPPAAQRRVEIGSADGVSTSNTAAAQLVTSRLLFRRRQLLLLLLQRSPTAWPQARIARPLPDELAAEELLEQRVQLPGPAALQRQVAALLADCGRRGGVLHEQPAVQRAVLHDVHQRAGQDARLVDVLQFKAVLSDAQDVEIVRAEAETLHRQVVQQLHHPAAAAVGQGSSGLGRFGAAAPAEAAVQPVEEVQEDADGPSAGVQEAVDLVDLHVALVVQIHGAASQQAALPQRQAVHSDRLASFRLLKGIDFFSTVRLSNAAAIGCFFDGAAVVEAPDELTSATMHSVAVSLRVLTRASLLALICCTSSVRPYCTASRHSSTPGRVVRFSRRVSASLAGGIFALMASSRARMSRSSSAISSSPHLLLFVQSLPQRVVAGLPLGLQVVVRVVDGPVGGLAQAAAGRDLGLGPVHIVPAEVLPLLRGCAALGHPGGVRLVGDVGALLVQIVLVDVDAQSDVLVLQVGQDLLAGLLQDAQLLELLLLLDLVLNVVDASTSVTNSQALVDGVSGQVLALQSLLGLLLGLAQLGNFGIKVAQSLLEDFLPLADDIDAVGQTGVVVLLVPFGLVVGLVAQESGLLAHLIGGFSLALGVRRNRVRVAMVIMSWNPDPASLEQVVILLNQSKTADSAVQKQVHENNIKNHYQLYPAEVLECVKRACLACLGDRSAMIRATVGTIITTMVSKARLEAWPELMPHLVASLDSGDEFLVEGSFSAMHKICEDSKQLLEDTPVSQPLGILIPKFIEFTGHRNAKVRSLALGCINQFIGGHSQAPMQYLDRLLESVFRLAEDTDTEVRKQVCSSLVLLVDSRMGYLLPYMTSILEFMLLRTQDPDEFVAQEACELWLAIADQPNCQELLRPYLPKLIPVLCRGMKYSESDAEALELENREDAHIPDRESDIRPRFHRTRSKMASQHLHDCAAGGGSGEDADASGGLEQQQQDLLLLAESGDADDSGGGGDDILSSWNLRKCSAAALDVLANVFRDELLEHLLPILKDTLLSERWDVKESGILILGAVAEGCLQGVTAYLPELFRLLLTCLQHAKPLVRSITCWTLSRYAHWIVTQPHELCLKPLLYELLNRILDTNKRVQEAACSAFATLEEETCSDLVPYLGDIVQTLVFAFQRYQHKNLLILYDAIGTLADSVGSHLNQEAFVQLLMPRLFQKWESLNDDDKDLFPLLECLSSLATALGVGFLPYCGPVFARCVRLVETTLRQQQLHFQNPEANEAPDKDFMIVSLDLLSGVAEGLGSEIQPLVQGSPILDLLYHCMQDSQPIVRQSAFALLGDLSKACFDQLRPAVGNFLMVLAANLNPVNISVCNNAIWAIGEISIRLGSEIKPYVEKIIDPLTDIINRTNTPKTLQENTAITIGRLGLVCPMEVAPYMSRFLRQWCLSLRNIRDNEEKDSAFRGICNLINIKPDVVVNEFIYFCDSVASWSEPQPDRFTGDIIFAVKENVGPENWAKFWAQCPPLL</sequence>
<dbReference type="GO" id="GO:0006606">
    <property type="term" value="P:protein import into nucleus"/>
    <property type="evidence" value="ECO:0007669"/>
    <property type="project" value="InterPro"/>
</dbReference>